<keyword evidence="1 4" id="KW-0808">Transferase</keyword>
<evidence type="ECO:0000313" key="5">
    <source>
        <dbReference type="EMBL" id="CEJ08536.1"/>
    </source>
</evidence>
<reference evidence="4" key="2">
    <citation type="submission" date="2020-01" db="EMBL/GenBank/DDBJ databases">
        <authorList>
            <person name="Hornung B."/>
        </authorList>
    </citation>
    <scope>NUCLEOTIDE SEQUENCE</scope>
    <source>
        <strain evidence="4">PacBioINE</strain>
    </source>
</reference>
<keyword evidence="2 4" id="KW-0012">Acyltransferase</keyword>
<evidence type="ECO:0000313" key="6">
    <source>
        <dbReference type="Proteomes" id="UP001071230"/>
    </source>
</evidence>
<accession>A0A8S0Y2U0</accession>
<reference evidence="5" key="1">
    <citation type="submission" date="2014-11" db="EMBL/GenBank/DDBJ databases">
        <authorList>
            <person name="Hornung B.V."/>
        </authorList>
    </citation>
    <scope>NUCLEOTIDE SEQUENCE</scope>
    <source>
        <strain evidence="5">INE</strain>
    </source>
</reference>
<evidence type="ECO:0000256" key="2">
    <source>
        <dbReference type="ARBA" id="ARBA00023315"/>
    </source>
</evidence>
<evidence type="ECO:0000256" key="1">
    <source>
        <dbReference type="ARBA" id="ARBA00022679"/>
    </source>
</evidence>
<gene>
    <name evidence="4" type="ORF">DEACI_1838</name>
    <name evidence="5" type="ORF">DEACI_3013</name>
</gene>
<dbReference type="InterPro" id="IPR000182">
    <property type="entry name" value="GNAT_dom"/>
</dbReference>
<feature type="domain" description="N-acetyltransferase" evidence="3">
    <location>
        <begin position="12"/>
        <end position="173"/>
    </location>
</feature>
<dbReference type="PANTHER" id="PTHR43072:SF23">
    <property type="entry name" value="UPF0039 PROTEIN C11D3.02C"/>
    <property type="match status" value="1"/>
</dbReference>
<dbReference type="Gene3D" id="3.40.630.30">
    <property type="match status" value="1"/>
</dbReference>
<dbReference type="Proteomes" id="UP001071230">
    <property type="component" value="Unassembled WGS sequence"/>
</dbReference>
<dbReference type="PROSITE" id="PS51186">
    <property type="entry name" value="GNAT"/>
    <property type="match status" value="1"/>
</dbReference>
<keyword evidence="6" id="KW-1185">Reference proteome</keyword>
<dbReference type="CDD" id="cd04301">
    <property type="entry name" value="NAT_SF"/>
    <property type="match status" value="1"/>
</dbReference>
<dbReference type="InterPro" id="IPR016181">
    <property type="entry name" value="Acyl_CoA_acyltransferase"/>
</dbReference>
<dbReference type="GO" id="GO:0016747">
    <property type="term" value="F:acyltransferase activity, transferring groups other than amino-acyl groups"/>
    <property type="evidence" value="ECO:0007669"/>
    <property type="project" value="InterPro"/>
</dbReference>
<protein>
    <submittedName>
        <fullName evidence="4">Gcn5-related N-acetyltransferase (GNAT) domain protein</fullName>
        <ecNumber evidence="4">2.3.1.-</ecNumber>
    </submittedName>
    <submittedName>
        <fullName evidence="5">Sortase-like acyltransferase</fullName>
    </submittedName>
</protein>
<dbReference type="AlphaFoldDB" id="A0A8S0Y2U0"/>
<evidence type="ECO:0000259" key="3">
    <source>
        <dbReference type="PROSITE" id="PS51186"/>
    </source>
</evidence>
<dbReference type="PANTHER" id="PTHR43072">
    <property type="entry name" value="N-ACETYLTRANSFERASE"/>
    <property type="match status" value="1"/>
</dbReference>
<dbReference type="EMBL" id="CDGJ01000082">
    <property type="protein sequence ID" value="CEJ08536.1"/>
    <property type="molecule type" value="Genomic_DNA"/>
</dbReference>
<dbReference type="EC" id="2.3.1.-" evidence="4"/>
<dbReference type="RefSeq" id="WP_240984743.1">
    <property type="nucleotide sequence ID" value="NZ_CDGJ01000082.1"/>
</dbReference>
<evidence type="ECO:0000313" key="4">
    <source>
        <dbReference type="EMBL" id="CAA7601185.1"/>
    </source>
</evidence>
<dbReference type="SUPFAM" id="SSF55729">
    <property type="entry name" value="Acyl-CoA N-acyltransferases (Nat)"/>
    <property type="match status" value="1"/>
</dbReference>
<dbReference type="KEGG" id="aacx:DEACI_1838"/>
<dbReference type="Pfam" id="PF00583">
    <property type="entry name" value="Acetyltransf_1"/>
    <property type="match status" value="1"/>
</dbReference>
<dbReference type="EMBL" id="LR746496">
    <property type="protein sequence ID" value="CAA7601185.1"/>
    <property type="molecule type" value="Genomic_DNA"/>
</dbReference>
<name>A0A8S0Y2U0_9FIRM</name>
<proteinExistence type="predicted"/>
<organism evidence="4">
    <name type="scientific">Acididesulfobacillus acetoxydans</name>
    <dbReference type="NCBI Taxonomy" id="1561005"/>
    <lineage>
        <taxon>Bacteria</taxon>
        <taxon>Bacillati</taxon>
        <taxon>Bacillota</taxon>
        <taxon>Clostridia</taxon>
        <taxon>Eubacteriales</taxon>
        <taxon>Peptococcaceae</taxon>
        <taxon>Acididesulfobacillus</taxon>
    </lineage>
</organism>
<sequence length="177" mass="19624">MNGKTEANALQVIVRLAREDDLPRLNAIYNWAVENTAATFDLERRGPKQALDWFASHQDEFYPLFVLAAGSDIAGWGSLSPFHTRPAYRLSGEFSLYLAPEFQGRGLGHVLLCHLCDEAGRLGYHTLLGLISGSNTASLALAGKHGFREVGRYSEVGWKFGCWQDVVVVQRLWASAK</sequence>
<dbReference type="Proteomes" id="UP000836597">
    <property type="component" value="Chromosome"/>
</dbReference>